<proteinExistence type="predicted"/>
<protein>
    <submittedName>
        <fullName evidence="2">Uncharacterized protein</fullName>
    </submittedName>
</protein>
<dbReference type="EMBL" id="CABITT030000002">
    <property type="protein sequence ID" value="VVA94251.1"/>
    <property type="molecule type" value="Genomic_DNA"/>
</dbReference>
<organism evidence="2 3">
    <name type="scientific">Arabis nemorensis</name>
    <dbReference type="NCBI Taxonomy" id="586526"/>
    <lineage>
        <taxon>Eukaryota</taxon>
        <taxon>Viridiplantae</taxon>
        <taxon>Streptophyta</taxon>
        <taxon>Embryophyta</taxon>
        <taxon>Tracheophyta</taxon>
        <taxon>Spermatophyta</taxon>
        <taxon>Magnoliopsida</taxon>
        <taxon>eudicotyledons</taxon>
        <taxon>Gunneridae</taxon>
        <taxon>Pentapetalae</taxon>
        <taxon>rosids</taxon>
        <taxon>malvids</taxon>
        <taxon>Brassicales</taxon>
        <taxon>Brassicaceae</taxon>
        <taxon>Arabideae</taxon>
        <taxon>Arabis</taxon>
    </lineage>
</organism>
<reference evidence="2" key="1">
    <citation type="submission" date="2019-07" db="EMBL/GenBank/DDBJ databases">
        <authorList>
            <person name="Dittberner H."/>
        </authorList>
    </citation>
    <scope>NUCLEOTIDE SEQUENCE [LARGE SCALE GENOMIC DNA]</scope>
</reference>
<sequence>METNPQDALTCKDNQAKPYDPLEKIPMKPSPTLRKANEDEPTEQLQPRQSNFDLKLKDPVFVCYKVNLTCTYFGRDA</sequence>
<name>A0A565AXW4_9BRAS</name>
<gene>
    <name evidence="2" type="ORF">ANE_LOCUS4696</name>
</gene>
<comment type="caution">
    <text evidence="2">The sequence shown here is derived from an EMBL/GenBank/DDBJ whole genome shotgun (WGS) entry which is preliminary data.</text>
</comment>
<dbReference type="AlphaFoldDB" id="A0A565AXW4"/>
<evidence type="ECO:0000313" key="2">
    <source>
        <dbReference type="EMBL" id="VVA94251.1"/>
    </source>
</evidence>
<accession>A0A565AXW4</accession>
<evidence type="ECO:0000313" key="3">
    <source>
        <dbReference type="Proteomes" id="UP000489600"/>
    </source>
</evidence>
<feature type="region of interest" description="Disordered" evidence="1">
    <location>
        <begin position="1"/>
        <end position="51"/>
    </location>
</feature>
<dbReference type="Proteomes" id="UP000489600">
    <property type="component" value="Unassembled WGS sequence"/>
</dbReference>
<keyword evidence="3" id="KW-1185">Reference proteome</keyword>
<evidence type="ECO:0000256" key="1">
    <source>
        <dbReference type="SAM" id="MobiDB-lite"/>
    </source>
</evidence>